<accession>A0A3M7R4A3</accession>
<dbReference type="AlphaFoldDB" id="A0A3M7R4A3"/>
<keyword evidence="1" id="KW-0812">Transmembrane</keyword>
<gene>
    <name evidence="2" type="ORF">BpHYR1_000184</name>
</gene>
<reference evidence="2 3" key="1">
    <citation type="journal article" date="2018" name="Sci. Rep.">
        <title>Genomic signatures of local adaptation to the degree of environmental predictability in rotifers.</title>
        <authorList>
            <person name="Franch-Gras L."/>
            <person name="Hahn C."/>
            <person name="Garcia-Roger E.M."/>
            <person name="Carmona M.J."/>
            <person name="Serra M."/>
            <person name="Gomez A."/>
        </authorList>
    </citation>
    <scope>NUCLEOTIDE SEQUENCE [LARGE SCALE GENOMIC DNA]</scope>
    <source>
        <strain evidence="2">HYR1</strain>
    </source>
</reference>
<keyword evidence="1" id="KW-1133">Transmembrane helix</keyword>
<protein>
    <submittedName>
        <fullName evidence="2">Uncharacterized protein</fullName>
    </submittedName>
</protein>
<feature type="transmembrane region" description="Helical" evidence="1">
    <location>
        <begin position="9"/>
        <end position="29"/>
    </location>
</feature>
<dbReference type="Proteomes" id="UP000276133">
    <property type="component" value="Unassembled WGS sequence"/>
</dbReference>
<name>A0A3M7R4A3_BRAPC</name>
<proteinExistence type="predicted"/>
<organism evidence="2 3">
    <name type="scientific">Brachionus plicatilis</name>
    <name type="common">Marine rotifer</name>
    <name type="synonym">Brachionus muelleri</name>
    <dbReference type="NCBI Taxonomy" id="10195"/>
    <lineage>
        <taxon>Eukaryota</taxon>
        <taxon>Metazoa</taxon>
        <taxon>Spiralia</taxon>
        <taxon>Gnathifera</taxon>
        <taxon>Rotifera</taxon>
        <taxon>Eurotatoria</taxon>
        <taxon>Monogononta</taxon>
        <taxon>Pseudotrocha</taxon>
        <taxon>Ploima</taxon>
        <taxon>Brachionidae</taxon>
        <taxon>Brachionus</taxon>
    </lineage>
</organism>
<sequence length="95" mass="11277">MVEKEKKQIFISLSLSLNYLVAHLILKIRSPHRSLDLNPIEMVCHELKQFLRSLILSFKVLLNKIYSKLPYKFFYNHLCKIIFSLLVSVCFNYSL</sequence>
<keyword evidence="3" id="KW-1185">Reference proteome</keyword>
<feature type="transmembrane region" description="Helical" evidence="1">
    <location>
        <begin position="73"/>
        <end position="94"/>
    </location>
</feature>
<evidence type="ECO:0000313" key="3">
    <source>
        <dbReference type="Proteomes" id="UP000276133"/>
    </source>
</evidence>
<keyword evidence="1" id="KW-0472">Membrane</keyword>
<dbReference type="EMBL" id="REGN01004243">
    <property type="protein sequence ID" value="RNA18433.1"/>
    <property type="molecule type" value="Genomic_DNA"/>
</dbReference>
<comment type="caution">
    <text evidence="2">The sequence shown here is derived from an EMBL/GenBank/DDBJ whole genome shotgun (WGS) entry which is preliminary data.</text>
</comment>
<evidence type="ECO:0000313" key="2">
    <source>
        <dbReference type="EMBL" id="RNA18433.1"/>
    </source>
</evidence>
<evidence type="ECO:0000256" key="1">
    <source>
        <dbReference type="SAM" id="Phobius"/>
    </source>
</evidence>